<proteinExistence type="predicted"/>
<evidence type="ECO:0000256" key="2">
    <source>
        <dbReference type="ARBA" id="ARBA00022741"/>
    </source>
</evidence>
<dbReference type="AlphaFoldDB" id="A0AAN8V122"/>
<keyword evidence="7" id="KW-1185">Reference proteome</keyword>
<keyword evidence="4" id="KW-0067">ATP-binding</keyword>
<dbReference type="Proteomes" id="UP001370490">
    <property type="component" value="Unassembled WGS sequence"/>
</dbReference>
<reference evidence="6 7" key="1">
    <citation type="submission" date="2023-12" db="EMBL/GenBank/DDBJ databases">
        <title>A high-quality genome assembly for Dillenia turbinata (Dilleniales).</title>
        <authorList>
            <person name="Chanderbali A."/>
        </authorList>
    </citation>
    <scope>NUCLEOTIDE SEQUENCE [LARGE SCALE GENOMIC DNA]</scope>
    <source>
        <strain evidence="6">LSX21</strain>
        <tissue evidence="6">Leaf</tissue>
    </source>
</reference>
<evidence type="ECO:0000256" key="5">
    <source>
        <dbReference type="ARBA" id="ARBA00023242"/>
    </source>
</evidence>
<gene>
    <name evidence="6" type="ORF">RJ641_010779</name>
</gene>
<evidence type="ECO:0000256" key="1">
    <source>
        <dbReference type="ARBA" id="ARBA00004123"/>
    </source>
</evidence>
<keyword evidence="5" id="KW-0539">Nucleus</keyword>
<dbReference type="PANTHER" id="PTHR45821:SF1">
    <property type="entry name" value="ATP-DEPENDENT HELICASE FAMILY PROTEIN-RELATED"/>
    <property type="match status" value="1"/>
</dbReference>
<dbReference type="GO" id="GO:0005524">
    <property type="term" value="F:ATP binding"/>
    <property type="evidence" value="ECO:0007669"/>
    <property type="project" value="UniProtKB-KW"/>
</dbReference>
<evidence type="ECO:0000256" key="3">
    <source>
        <dbReference type="ARBA" id="ARBA00022806"/>
    </source>
</evidence>
<dbReference type="EMBL" id="JBAMMX010000017">
    <property type="protein sequence ID" value="KAK6924579.1"/>
    <property type="molecule type" value="Genomic_DNA"/>
</dbReference>
<sequence length="106" mass="12582">MNPSDENKREIENDCYYQFFLNEDIGDVCRVCGVIGRAINTIIDFQYIKARRNRAYWSGVEEKNNREVFKSLVLGFNKSANDFSETEIFPHPRLRKLMKLHQVEVY</sequence>
<dbReference type="GO" id="GO:0080188">
    <property type="term" value="P:gene silencing by siRNA-directed DNA methylation"/>
    <property type="evidence" value="ECO:0007669"/>
    <property type="project" value="InterPro"/>
</dbReference>
<keyword evidence="3" id="KW-0347">Helicase</keyword>
<protein>
    <submittedName>
        <fullName evidence="6">Uncharacterized protein</fullName>
    </submittedName>
</protein>
<evidence type="ECO:0000256" key="4">
    <source>
        <dbReference type="ARBA" id="ARBA00022840"/>
    </source>
</evidence>
<name>A0AAN8V122_9MAGN</name>
<dbReference type="InterPro" id="IPR044567">
    <property type="entry name" value="CLSY/DRD1"/>
</dbReference>
<evidence type="ECO:0000313" key="7">
    <source>
        <dbReference type="Proteomes" id="UP001370490"/>
    </source>
</evidence>
<evidence type="ECO:0000313" key="6">
    <source>
        <dbReference type="EMBL" id="KAK6924579.1"/>
    </source>
</evidence>
<dbReference type="PANTHER" id="PTHR45821">
    <property type="entry name" value="SNF2 DOMAIN-CONTAINING PROTEIN CLASSY 2-RELATED"/>
    <property type="match status" value="1"/>
</dbReference>
<keyword evidence="3" id="KW-0378">Hydrolase</keyword>
<comment type="caution">
    <text evidence="6">The sequence shown here is derived from an EMBL/GenBank/DDBJ whole genome shotgun (WGS) entry which is preliminary data.</text>
</comment>
<dbReference type="GO" id="GO:0005634">
    <property type="term" value="C:nucleus"/>
    <property type="evidence" value="ECO:0007669"/>
    <property type="project" value="UniProtKB-SubCell"/>
</dbReference>
<organism evidence="6 7">
    <name type="scientific">Dillenia turbinata</name>
    <dbReference type="NCBI Taxonomy" id="194707"/>
    <lineage>
        <taxon>Eukaryota</taxon>
        <taxon>Viridiplantae</taxon>
        <taxon>Streptophyta</taxon>
        <taxon>Embryophyta</taxon>
        <taxon>Tracheophyta</taxon>
        <taxon>Spermatophyta</taxon>
        <taxon>Magnoliopsida</taxon>
        <taxon>eudicotyledons</taxon>
        <taxon>Gunneridae</taxon>
        <taxon>Pentapetalae</taxon>
        <taxon>Dilleniales</taxon>
        <taxon>Dilleniaceae</taxon>
        <taxon>Dillenia</taxon>
    </lineage>
</organism>
<comment type="subcellular location">
    <subcellularLocation>
        <location evidence="1">Nucleus</location>
    </subcellularLocation>
</comment>
<dbReference type="GO" id="GO:0004386">
    <property type="term" value="F:helicase activity"/>
    <property type="evidence" value="ECO:0007669"/>
    <property type="project" value="UniProtKB-KW"/>
</dbReference>
<accession>A0AAN8V122</accession>
<keyword evidence="2" id="KW-0547">Nucleotide-binding</keyword>